<name>A0ABQ3ATI7_9GAMM</name>
<dbReference type="SUPFAM" id="SSF53300">
    <property type="entry name" value="vWA-like"/>
    <property type="match status" value="1"/>
</dbReference>
<proteinExistence type="predicted"/>
<accession>A0ABQ3ATI7</accession>
<protein>
    <recommendedName>
        <fullName evidence="1">VWFA domain-containing protein</fullName>
    </recommendedName>
</protein>
<evidence type="ECO:0000313" key="3">
    <source>
        <dbReference type="Proteomes" id="UP000619761"/>
    </source>
</evidence>
<dbReference type="CDD" id="cd00198">
    <property type="entry name" value="vWFA"/>
    <property type="match status" value="1"/>
</dbReference>
<dbReference type="SMART" id="SM00327">
    <property type="entry name" value="VWA"/>
    <property type="match status" value="1"/>
</dbReference>
<dbReference type="PROSITE" id="PS50234">
    <property type="entry name" value="VWFA"/>
    <property type="match status" value="1"/>
</dbReference>
<reference evidence="3" key="1">
    <citation type="journal article" date="2019" name="Int. J. Syst. Evol. Microbiol.">
        <title>The Global Catalogue of Microorganisms (GCM) 10K type strain sequencing project: providing services to taxonomists for standard genome sequencing and annotation.</title>
        <authorList>
            <consortium name="The Broad Institute Genomics Platform"/>
            <consortium name="The Broad Institute Genome Sequencing Center for Infectious Disease"/>
            <person name="Wu L."/>
            <person name="Ma J."/>
        </authorList>
    </citation>
    <scope>NUCLEOTIDE SEQUENCE [LARGE SCALE GENOMIC DNA]</scope>
    <source>
        <strain evidence="3">KCTC 32239</strain>
    </source>
</reference>
<organism evidence="2 3">
    <name type="scientific">Cellvibrio zantedeschiae</name>
    <dbReference type="NCBI Taxonomy" id="1237077"/>
    <lineage>
        <taxon>Bacteria</taxon>
        <taxon>Pseudomonadati</taxon>
        <taxon>Pseudomonadota</taxon>
        <taxon>Gammaproteobacteria</taxon>
        <taxon>Cellvibrionales</taxon>
        <taxon>Cellvibrionaceae</taxon>
        <taxon>Cellvibrio</taxon>
    </lineage>
</organism>
<dbReference type="RefSeq" id="WP_189416160.1">
    <property type="nucleotide sequence ID" value="NZ_BMYZ01000001.1"/>
</dbReference>
<feature type="domain" description="VWFA" evidence="1">
    <location>
        <begin position="68"/>
        <end position="209"/>
    </location>
</feature>
<comment type="caution">
    <text evidence="2">The sequence shown here is derived from an EMBL/GenBank/DDBJ whole genome shotgun (WGS) entry which is preliminary data.</text>
</comment>
<keyword evidence="3" id="KW-1185">Reference proteome</keyword>
<gene>
    <name evidence="2" type="ORF">GCM10011613_07590</name>
</gene>
<dbReference type="Pfam" id="PF13519">
    <property type="entry name" value="VWA_2"/>
    <property type="match status" value="1"/>
</dbReference>
<dbReference type="PROSITE" id="PS51257">
    <property type="entry name" value="PROKAR_LIPOPROTEIN"/>
    <property type="match status" value="1"/>
</dbReference>
<dbReference type="InterPro" id="IPR036465">
    <property type="entry name" value="vWFA_dom_sf"/>
</dbReference>
<sequence>MKKLLVSAPALLLLVACDQQPDSKQAIENIQGPQNLGHLYAGKPTEYTWPVIEQAGAIQISASLLAQNYYLVIDGSGSMDEVGCSGNRKKIDVAKEAVNQFIDSIPKDANVGLLVFDDKGIGERVALSVDHDSVKQEVQNISANGGTPLLEAMSRAYSAITAQGQQQLGYGEYHMVVVTDGEANTGQDPGRIVDTILRASPITLHTIGFCIGNGHSLNVPGLTDYRAANNPDELLAGLQSVLAESAEYPADKFDSGGVKP</sequence>
<dbReference type="Proteomes" id="UP000619761">
    <property type="component" value="Unassembled WGS sequence"/>
</dbReference>
<evidence type="ECO:0000259" key="1">
    <source>
        <dbReference type="PROSITE" id="PS50234"/>
    </source>
</evidence>
<dbReference type="EMBL" id="BMYZ01000001">
    <property type="protein sequence ID" value="GGY66169.1"/>
    <property type="molecule type" value="Genomic_DNA"/>
</dbReference>
<dbReference type="Gene3D" id="3.40.50.410">
    <property type="entry name" value="von Willebrand factor, type A domain"/>
    <property type="match status" value="1"/>
</dbReference>
<evidence type="ECO:0000313" key="2">
    <source>
        <dbReference type="EMBL" id="GGY66169.1"/>
    </source>
</evidence>
<dbReference type="InterPro" id="IPR002035">
    <property type="entry name" value="VWF_A"/>
</dbReference>